<dbReference type="SUPFAM" id="SSF46911">
    <property type="entry name" value="Ribosomal protein S18"/>
    <property type="match status" value="1"/>
</dbReference>
<organism evidence="4">
    <name type="scientific">marine metagenome</name>
    <dbReference type="NCBI Taxonomy" id="408172"/>
    <lineage>
        <taxon>unclassified sequences</taxon>
        <taxon>metagenomes</taxon>
        <taxon>ecological metagenomes</taxon>
    </lineage>
</organism>
<dbReference type="GO" id="GO:0003735">
    <property type="term" value="F:structural constituent of ribosome"/>
    <property type="evidence" value="ECO:0007669"/>
    <property type="project" value="InterPro"/>
</dbReference>
<evidence type="ECO:0000256" key="2">
    <source>
        <dbReference type="ARBA" id="ARBA00022980"/>
    </source>
</evidence>
<dbReference type="PRINTS" id="PR00974">
    <property type="entry name" value="RIBOSOMALS18"/>
</dbReference>
<reference evidence="4" key="1">
    <citation type="submission" date="2018-05" db="EMBL/GenBank/DDBJ databases">
        <authorList>
            <person name="Lanie J.A."/>
            <person name="Ng W.-L."/>
            <person name="Kazmierczak K.M."/>
            <person name="Andrzejewski T.M."/>
            <person name="Davidsen T.M."/>
            <person name="Wayne K.J."/>
            <person name="Tettelin H."/>
            <person name="Glass J.I."/>
            <person name="Rusch D."/>
            <person name="Podicherti R."/>
            <person name="Tsui H.-C.T."/>
            <person name="Winkler M.E."/>
        </authorList>
    </citation>
    <scope>NUCLEOTIDE SEQUENCE</scope>
</reference>
<dbReference type="InterPro" id="IPR001648">
    <property type="entry name" value="Ribosomal_bS18"/>
</dbReference>
<gene>
    <name evidence="4" type="ORF">METZ01_LOCUS19406</name>
</gene>
<proteinExistence type="inferred from homology"/>
<dbReference type="GO" id="GO:0070181">
    <property type="term" value="F:small ribosomal subunit rRNA binding"/>
    <property type="evidence" value="ECO:0007669"/>
    <property type="project" value="TreeGrafter"/>
</dbReference>
<dbReference type="HAMAP" id="MF_00270">
    <property type="entry name" value="Ribosomal_bS18"/>
    <property type="match status" value="1"/>
</dbReference>
<accession>A0A381PHT1</accession>
<dbReference type="PANTHER" id="PTHR13479">
    <property type="entry name" value="30S RIBOSOMAL PROTEIN S18"/>
    <property type="match status" value="1"/>
</dbReference>
<evidence type="ECO:0008006" key="5">
    <source>
        <dbReference type="Google" id="ProtNLM"/>
    </source>
</evidence>
<evidence type="ECO:0000256" key="1">
    <source>
        <dbReference type="ARBA" id="ARBA00005589"/>
    </source>
</evidence>
<sequence length="59" mass="6757">MGVSEIDYKDLDTLKSYITETGKIIPSRNTGTKPRYQRQLATAVKRARFLALLPYSDQH</sequence>
<dbReference type="Gene3D" id="4.10.640.10">
    <property type="entry name" value="Ribosomal protein S18"/>
    <property type="match status" value="1"/>
</dbReference>
<dbReference type="EMBL" id="UINC01000987">
    <property type="protein sequence ID" value="SUZ66552.1"/>
    <property type="molecule type" value="Genomic_DNA"/>
</dbReference>
<name>A0A381PHT1_9ZZZZ</name>
<evidence type="ECO:0000256" key="3">
    <source>
        <dbReference type="ARBA" id="ARBA00023274"/>
    </source>
</evidence>
<dbReference type="AlphaFoldDB" id="A0A381PHT1"/>
<dbReference type="PANTHER" id="PTHR13479:SF40">
    <property type="entry name" value="SMALL RIBOSOMAL SUBUNIT PROTEIN BS18M"/>
    <property type="match status" value="1"/>
</dbReference>
<comment type="similarity">
    <text evidence="1">Belongs to the bacterial ribosomal protein bS18 family.</text>
</comment>
<dbReference type="Pfam" id="PF01084">
    <property type="entry name" value="Ribosomal_S18"/>
    <property type="match status" value="1"/>
</dbReference>
<dbReference type="GO" id="GO:0022627">
    <property type="term" value="C:cytosolic small ribosomal subunit"/>
    <property type="evidence" value="ECO:0007669"/>
    <property type="project" value="TreeGrafter"/>
</dbReference>
<dbReference type="InterPro" id="IPR036870">
    <property type="entry name" value="Ribosomal_bS18_sf"/>
</dbReference>
<dbReference type="NCBIfam" id="TIGR00165">
    <property type="entry name" value="S18"/>
    <property type="match status" value="1"/>
</dbReference>
<keyword evidence="3" id="KW-0687">Ribonucleoprotein</keyword>
<protein>
    <recommendedName>
        <fullName evidence="5">30S ribosomal protein S18</fullName>
    </recommendedName>
</protein>
<evidence type="ECO:0000313" key="4">
    <source>
        <dbReference type="EMBL" id="SUZ66552.1"/>
    </source>
</evidence>
<dbReference type="GO" id="GO:0006412">
    <property type="term" value="P:translation"/>
    <property type="evidence" value="ECO:0007669"/>
    <property type="project" value="InterPro"/>
</dbReference>
<keyword evidence="2" id="KW-0689">Ribosomal protein</keyword>